<dbReference type="EnsemblPlants" id="Solyc03g061595.1.1">
    <property type="protein sequence ID" value="Solyc03g061595.1.1"/>
    <property type="gene ID" value="Solyc03g061595.1"/>
</dbReference>
<dbReference type="AlphaFoldDB" id="A0A3Q7FIA2"/>
<sequence>MGSNGEDDATFSMEAMKFFVDSSLRSLPTCVMAEGTRWKITEDKLTRHDEMLADLLNSQEEVRHTQTGIQGTLDLILERLGVLERAQVVSNVGAGLLPIPNVDNRNRAQPNAVTLPRWELPCFAGQEPKVWIRNCDRFFTQYRVGNEQRVEMAALYLTDAAKVWYQSMVLSGGIPNWIEFKEDLISRFGEIVVSDVVEEFNKLQQIETVEEFLGLFEDLKAQMLIRNPALNEAHFLFSFVGAPKEEIRLEVKMFKPRTLKEAVEKVRMKEMTIEVGVATNSRRR</sequence>
<name>A0A3Q7FIA2_SOLLC</name>
<reference evidence="2" key="1">
    <citation type="journal article" date="2012" name="Nature">
        <title>The tomato genome sequence provides insights into fleshy fruit evolution.</title>
        <authorList>
            <consortium name="Tomato Genome Consortium"/>
        </authorList>
    </citation>
    <scope>NUCLEOTIDE SEQUENCE [LARGE SCALE GENOMIC DNA]</scope>
    <source>
        <strain evidence="2">cv. Heinz 1706</strain>
    </source>
</reference>
<dbReference type="Gramene" id="Solyc03g061595.1.1">
    <property type="protein sequence ID" value="Solyc03g061595.1.1"/>
    <property type="gene ID" value="Solyc03g061595.1"/>
</dbReference>
<dbReference type="Pfam" id="PF03732">
    <property type="entry name" value="Retrotrans_gag"/>
    <property type="match status" value="1"/>
</dbReference>
<dbReference type="Proteomes" id="UP000004994">
    <property type="component" value="Chromosome 3"/>
</dbReference>
<proteinExistence type="predicted"/>
<dbReference type="InParanoid" id="A0A3Q7FIA2"/>
<reference evidence="2" key="2">
    <citation type="submission" date="2019-01" db="UniProtKB">
        <authorList>
            <consortium name="EnsemblPlants"/>
        </authorList>
    </citation>
    <scope>IDENTIFICATION</scope>
    <source>
        <strain evidence="2">cv. Heinz 1706</strain>
    </source>
</reference>
<dbReference type="OMA" id="KCAMIGR"/>
<keyword evidence="3" id="KW-1185">Reference proteome</keyword>
<protein>
    <recommendedName>
        <fullName evidence="1">Retrotransposon gag domain-containing protein</fullName>
    </recommendedName>
</protein>
<feature type="domain" description="Retrotransposon gag" evidence="1">
    <location>
        <begin position="152"/>
        <end position="223"/>
    </location>
</feature>
<dbReference type="InterPro" id="IPR005162">
    <property type="entry name" value="Retrotrans_gag_dom"/>
</dbReference>
<evidence type="ECO:0000313" key="2">
    <source>
        <dbReference type="EnsemblPlants" id="Solyc03g061595.1.1"/>
    </source>
</evidence>
<evidence type="ECO:0000313" key="3">
    <source>
        <dbReference type="Proteomes" id="UP000004994"/>
    </source>
</evidence>
<organism evidence="2">
    <name type="scientific">Solanum lycopersicum</name>
    <name type="common">Tomato</name>
    <name type="synonym">Lycopersicon esculentum</name>
    <dbReference type="NCBI Taxonomy" id="4081"/>
    <lineage>
        <taxon>Eukaryota</taxon>
        <taxon>Viridiplantae</taxon>
        <taxon>Streptophyta</taxon>
        <taxon>Embryophyta</taxon>
        <taxon>Tracheophyta</taxon>
        <taxon>Spermatophyta</taxon>
        <taxon>Magnoliopsida</taxon>
        <taxon>eudicotyledons</taxon>
        <taxon>Gunneridae</taxon>
        <taxon>Pentapetalae</taxon>
        <taxon>asterids</taxon>
        <taxon>lamiids</taxon>
        <taxon>Solanales</taxon>
        <taxon>Solanaceae</taxon>
        <taxon>Solanoideae</taxon>
        <taxon>Solaneae</taxon>
        <taxon>Solanum</taxon>
        <taxon>Solanum subgen. Lycopersicon</taxon>
    </lineage>
</organism>
<evidence type="ECO:0000259" key="1">
    <source>
        <dbReference type="Pfam" id="PF03732"/>
    </source>
</evidence>
<accession>A0A3Q7FIA2</accession>